<dbReference type="EMBL" id="GL377567">
    <property type="protein sequence ID" value="EFJ36547.1"/>
    <property type="molecule type" value="Genomic_DNA"/>
</dbReference>
<dbReference type="PANTHER" id="PTHR11465">
    <property type="entry name" value="CATALASE"/>
    <property type="match status" value="1"/>
</dbReference>
<evidence type="ECO:0000256" key="2">
    <source>
        <dbReference type="ARBA" id="ARBA00012314"/>
    </source>
</evidence>
<evidence type="ECO:0000256" key="1">
    <source>
        <dbReference type="ARBA" id="ARBA00001971"/>
    </source>
</evidence>
<accession>D8QW03</accession>
<dbReference type="eggNOG" id="KOG0047">
    <property type="taxonomic scope" value="Eukaryota"/>
</dbReference>
<proteinExistence type="predicted"/>
<dbReference type="InterPro" id="IPR020835">
    <property type="entry name" value="Catalase_sf"/>
</dbReference>
<dbReference type="GO" id="GO:0006979">
    <property type="term" value="P:response to oxidative stress"/>
    <property type="evidence" value="ECO:0007669"/>
    <property type="project" value="InterPro"/>
</dbReference>
<protein>
    <recommendedName>
        <fullName evidence="2">catalase</fullName>
        <ecNumber evidence="2">1.11.1.6</ecNumber>
    </recommendedName>
</protein>
<dbReference type="GO" id="GO:0020037">
    <property type="term" value="F:heme binding"/>
    <property type="evidence" value="ECO:0007669"/>
    <property type="project" value="InterPro"/>
</dbReference>
<dbReference type="SUPFAM" id="SSF56634">
    <property type="entry name" value="Heme-dependent catalase-like"/>
    <property type="match status" value="1"/>
</dbReference>
<evidence type="ECO:0000313" key="4">
    <source>
        <dbReference type="Proteomes" id="UP000001514"/>
    </source>
</evidence>
<dbReference type="PANTHER" id="PTHR11465:SF23">
    <property type="entry name" value="CATALASE-2"/>
    <property type="match status" value="1"/>
</dbReference>
<dbReference type="Gene3D" id="2.40.180.10">
    <property type="entry name" value="Catalase core domain"/>
    <property type="match status" value="1"/>
</dbReference>
<dbReference type="Proteomes" id="UP000001514">
    <property type="component" value="Unassembled WGS sequence"/>
</dbReference>
<organism evidence="4">
    <name type="scientific">Selaginella moellendorffii</name>
    <name type="common">Spikemoss</name>
    <dbReference type="NCBI Taxonomy" id="88036"/>
    <lineage>
        <taxon>Eukaryota</taxon>
        <taxon>Viridiplantae</taxon>
        <taxon>Streptophyta</taxon>
        <taxon>Embryophyta</taxon>
        <taxon>Tracheophyta</taxon>
        <taxon>Lycopodiopsida</taxon>
        <taxon>Selaginellales</taxon>
        <taxon>Selaginellaceae</taxon>
        <taxon>Selaginella</taxon>
    </lineage>
</organism>
<dbReference type="KEGG" id="smo:SELMODRAFT_404656"/>
<comment type="cofactor">
    <cofactor evidence="1">
        <name>heme</name>
        <dbReference type="ChEBI" id="CHEBI:30413"/>
    </cofactor>
</comment>
<dbReference type="Gramene" id="EFJ36547">
    <property type="protein sequence ID" value="EFJ36547"/>
    <property type="gene ID" value="SELMODRAFT_404656"/>
</dbReference>
<dbReference type="GO" id="GO:0004096">
    <property type="term" value="F:catalase activity"/>
    <property type="evidence" value="ECO:0007669"/>
    <property type="project" value="UniProtKB-EC"/>
</dbReference>
<sequence length="175" mass="20098">MQRRIHNTLLQKGKTMEMKSDNNYNFDVIPGSLPAAEAELFAASCECSQVCSSHEGFMNFTHRDEEVNYFPSRFDPCRHAERVHIPSHPLGGRREKENNFAQPGARFRSGPADRQDLKPLSQLIMQERFIARVVDALSDPRVTQEIRSIWLSYWSQADRTLGQKIATKFNVKANM</sequence>
<keyword evidence="4" id="KW-1185">Reference proteome</keyword>
<reference evidence="3 4" key="1">
    <citation type="journal article" date="2011" name="Science">
        <title>The Selaginella genome identifies genetic changes associated with the evolution of vascular plants.</title>
        <authorList>
            <person name="Banks J.A."/>
            <person name="Nishiyama T."/>
            <person name="Hasebe M."/>
            <person name="Bowman J.L."/>
            <person name="Gribskov M."/>
            <person name="dePamphilis C."/>
            <person name="Albert V.A."/>
            <person name="Aono N."/>
            <person name="Aoyama T."/>
            <person name="Ambrose B.A."/>
            <person name="Ashton N.W."/>
            <person name="Axtell M.J."/>
            <person name="Barker E."/>
            <person name="Barker M.S."/>
            <person name="Bennetzen J.L."/>
            <person name="Bonawitz N.D."/>
            <person name="Chapple C."/>
            <person name="Cheng C."/>
            <person name="Correa L.G."/>
            <person name="Dacre M."/>
            <person name="DeBarry J."/>
            <person name="Dreyer I."/>
            <person name="Elias M."/>
            <person name="Engstrom E.M."/>
            <person name="Estelle M."/>
            <person name="Feng L."/>
            <person name="Finet C."/>
            <person name="Floyd S.K."/>
            <person name="Frommer W.B."/>
            <person name="Fujita T."/>
            <person name="Gramzow L."/>
            <person name="Gutensohn M."/>
            <person name="Harholt J."/>
            <person name="Hattori M."/>
            <person name="Heyl A."/>
            <person name="Hirai T."/>
            <person name="Hiwatashi Y."/>
            <person name="Ishikawa M."/>
            <person name="Iwata M."/>
            <person name="Karol K.G."/>
            <person name="Koehler B."/>
            <person name="Kolukisaoglu U."/>
            <person name="Kubo M."/>
            <person name="Kurata T."/>
            <person name="Lalonde S."/>
            <person name="Li K."/>
            <person name="Li Y."/>
            <person name="Litt A."/>
            <person name="Lyons E."/>
            <person name="Manning G."/>
            <person name="Maruyama T."/>
            <person name="Michael T.P."/>
            <person name="Mikami K."/>
            <person name="Miyazaki S."/>
            <person name="Morinaga S."/>
            <person name="Murata T."/>
            <person name="Mueller-Roeber B."/>
            <person name="Nelson D.R."/>
            <person name="Obara M."/>
            <person name="Oguri Y."/>
            <person name="Olmstead R.G."/>
            <person name="Onodera N."/>
            <person name="Petersen B.L."/>
            <person name="Pils B."/>
            <person name="Prigge M."/>
            <person name="Rensing S.A."/>
            <person name="Riano-Pachon D.M."/>
            <person name="Roberts A.W."/>
            <person name="Sato Y."/>
            <person name="Scheller H.V."/>
            <person name="Schulz B."/>
            <person name="Schulz C."/>
            <person name="Shakirov E.V."/>
            <person name="Shibagaki N."/>
            <person name="Shinohara N."/>
            <person name="Shippen D.E."/>
            <person name="Soerensen I."/>
            <person name="Sotooka R."/>
            <person name="Sugimoto N."/>
            <person name="Sugita M."/>
            <person name="Sumikawa N."/>
            <person name="Tanurdzic M."/>
            <person name="Theissen G."/>
            <person name="Ulvskov P."/>
            <person name="Wakazuki S."/>
            <person name="Weng J.K."/>
            <person name="Willats W.W."/>
            <person name="Wipf D."/>
            <person name="Wolf P.G."/>
            <person name="Yang L."/>
            <person name="Zimmer A.D."/>
            <person name="Zhu Q."/>
            <person name="Mitros T."/>
            <person name="Hellsten U."/>
            <person name="Loque D."/>
            <person name="Otillar R."/>
            <person name="Salamov A."/>
            <person name="Schmutz J."/>
            <person name="Shapiro H."/>
            <person name="Lindquist E."/>
            <person name="Lucas S."/>
            <person name="Rokhsar D."/>
            <person name="Grigoriev I.V."/>
        </authorList>
    </citation>
    <scope>NUCLEOTIDE SEQUENCE [LARGE SCALE GENOMIC DNA]</scope>
</reference>
<dbReference type="InParanoid" id="D8QW03"/>
<name>D8QW03_SELML</name>
<dbReference type="HOGENOM" id="CLU_131198_0_0_1"/>
<dbReference type="InterPro" id="IPR018028">
    <property type="entry name" value="Catalase"/>
</dbReference>
<gene>
    <name evidence="3" type="ORF">SELMODRAFT_404656</name>
</gene>
<dbReference type="EC" id="1.11.1.6" evidence="2"/>
<dbReference type="AlphaFoldDB" id="D8QW03"/>
<evidence type="ECO:0000313" key="3">
    <source>
        <dbReference type="EMBL" id="EFJ36547.1"/>
    </source>
</evidence>
<dbReference type="STRING" id="88036.D8QW03"/>
<dbReference type="OMA" id="PSTICHG"/>